<organism evidence="2 3">
    <name type="scientific">Actinomadura fibrosa</name>
    <dbReference type="NCBI Taxonomy" id="111802"/>
    <lineage>
        <taxon>Bacteria</taxon>
        <taxon>Bacillati</taxon>
        <taxon>Actinomycetota</taxon>
        <taxon>Actinomycetes</taxon>
        <taxon>Streptosporangiales</taxon>
        <taxon>Thermomonosporaceae</taxon>
        <taxon>Actinomadura</taxon>
    </lineage>
</organism>
<reference evidence="3" key="1">
    <citation type="journal article" date="2019" name="Int. J. Syst. Evol. Microbiol.">
        <title>The Global Catalogue of Microorganisms (GCM) 10K type strain sequencing project: providing services to taxonomists for standard genome sequencing and annotation.</title>
        <authorList>
            <consortium name="The Broad Institute Genomics Platform"/>
            <consortium name="The Broad Institute Genome Sequencing Center for Infectious Disease"/>
            <person name="Wu L."/>
            <person name="Ma J."/>
        </authorList>
    </citation>
    <scope>NUCLEOTIDE SEQUENCE [LARGE SCALE GENOMIC DNA]</scope>
    <source>
        <strain evidence="3">JCM 9371</strain>
    </source>
</reference>
<comment type="caution">
    <text evidence="2">The sequence shown here is derived from an EMBL/GenBank/DDBJ whole genome shotgun (WGS) entry which is preliminary data.</text>
</comment>
<evidence type="ECO:0000313" key="2">
    <source>
        <dbReference type="EMBL" id="MFD0689352.1"/>
    </source>
</evidence>
<evidence type="ECO:0000313" key="3">
    <source>
        <dbReference type="Proteomes" id="UP001597063"/>
    </source>
</evidence>
<dbReference type="RefSeq" id="WP_131759787.1">
    <property type="nucleotide sequence ID" value="NZ_CAACUY010000090.1"/>
</dbReference>
<sequence>MPNALAWRKSTRSGQGCDCVEAAVAARSVLLRDSKNAAGPRIRLSPPQWRALLARLKQAPSGGEGRC</sequence>
<accession>A0ABW2XU48</accession>
<dbReference type="Pfam" id="PF04149">
    <property type="entry name" value="DUF397"/>
    <property type="match status" value="1"/>
</dbReference>
<name>A0ABW2XU48_9ACTN</name>
<gene>
    <name evidence="2" type="ORF">ACFQZM_33040</name>
</gene>
<protein>
    <submittedName>
        <fullName evidence="2">DUF397 domain-containing protein</fullName>
    </submittedName>
</protein>
<evidence type="ECO:0000259" key="1">
    <source>
        <dbReference type="Pfam" id="PF04149"/>
    </source>
</evidence>
<proteinExistence type="predicted"/>
<dbReference type="InterPro" id="IPR007278">
    <property type="entry name" value="DUF397"/>
</dbReference>
<dbReference type="Proteomes" id="UP001597063">
    <property type="component" value="Unassembled WGS sequence"/>
</dbReference>
<dbReference type="EMBL" id="JBHTGP010000017">
    <property type="protein sequence ID" value="MFD0689352.1"/>
    <property type="molecule type" value="Genomic_DNA"/>
</dbReference>
<feature type="domain" description="DUF397" evidence="1">
    <location>
        <begin position="5"/>
        <end position="57"/>
    </location>
</feature>
<keyword evidence="3" id="KW-1185">Reference proteome</keyword>